<dbReference type="Gene3D" id="1.20.920.20">
    <property type="match status" value="1"/>
</dbReference>
<comment type="subcellular location">
    <subcellularLocation>
        <location evidence="1">Cytoplasm</location>
        <location evidence="1">Cytoskeleton</location>
    </subcellularLocation>
</comment>
<evidence type="ECO:0000256" key="8">
    <source>
        <dbReference type="ARBA" id="ARBA00022741"/>
    </source>
</evidence>
<keyword evidence="11 15" id="KW-0175">Coiled coil</keyword>
<evidence type="ECO:0000313" key="17">
    <source>
        <dbReference type="EMBL" id="KAH3681221.1"/>
    </source>
</evidence>
<protein>
    <recommendedName>
        <fullName evidence="4">Dynein heavy chain, cytoplasmic</fullName>
    </recommendedName>
    <alternativeName>
        <fullName evidence="14">Dynein heavy chain, cytosolic</fullName>
    </alternativeName>
</protein>
<evidence type="ECO:0000313" key="18">
    <source>
        <dbReference type="Proteomes" id="UP000774326"/>
    </source>
</evidence>
<dbReference type="Pfam" id="PF22597">
    <property type="entry name" value="DYN_lid"/>
    <property type="match status" value="1"/>
</dbReference>
<keyword evidence="18" id="KW-1185">Reference proteome</keyword>
<keyword evidence="8" id="KW-0547">Nucleotide-binding</keyword>
<dbReference type="InterPro" id="IPR013594">
    <property type="entry name" value="Dynein_heavy_tail"/>
</dbReference>
<comment type="similarity">
    <text evidence="2">Belongs to the dynein heavy chain family.</text>
</comment>
<dbReference type="Gene3D" id="1.10.472.130">
    <property type="match status" value="1"/>
</dbReference>
<feature type="coiled-coil region" evidence="15">
    <location>
        <begin position="3344"/>
        <end position="3378"/>
    </location>
</feature>
<dbReference type="SUPFAM" id="SSF52540">
    <property type="entry name" value="P-loop containing nucleoside triphosphate hydrolases"/>
    <property type="match status" value="4"/>
</dbReference>
<dbReference type="Gene3D" id="1.20.58.1120">
    <property type="match status" value="1"/>
</dbReference>
<dbReference type="EMBL" id="JAEUBG010004534">
    <property type="protein sequence ID" value="KAH3681221.1"/>
    <property type="molecule type" value="Genomic_DNA"/>
</dbReference>
<feature type="coiled-coil region" evidence="15">
    <location>
        <begin position="3700"/>
        <end position="3727"/>
    </location>
</feature>
<dbReference type="Pfam" id="PF12781">
    <property type="entry name" value="AAA_9"/>
    <property type="match status" value="1"/>
</dbReference>
<keyword evidence="5" id="KW-0963">Cytoplasm</keyword>
<dbReference type="Pfam" id="PF17852">
    <property type="entry name" value="Dynein_AAA_lid"/>
    <property type="match status" value="1"/>
</dbReference>
<dbReference type="GO" id="GO:0005938">
    <property type="term" value="C:cell cortex"/>
    <property type="evidence" value="ECO:0007669"/>
    <property type="project" value="UniProtKB-ARBA"/>
</dbReference>
<dbReference type="GO" id="GO:0051959">
    <property type="term" value="F:dynein light intermediate chain binding"/>
    <property type="evidence" value="ECO:0007669"/>
    <property type="project" value="InterPro"/>
</dbReference>
<dbReference type="Pfam" id="PF12774">
    <property type="entry name" value="AAA_6"/>
    <property type="match status" value="1"/>
</dbReference>
<sequence>MSTAVITHNDASSFPLNKLSTHLFELSKVLLGAVTEDVVYFNSEEVRSILSEFCSTTLASSLFILKYSKPAEDSDQQLHDDDDFEQVSFQPWKITLSITDIQSLQHSQPQATIVIIKDKGSLSTINPLDEQLQVINLPTVGSSFETLRSLVSFGVGAYFNSITLDNNTEFVNSTKKKISELALSLEHLQQTIQVPDLSVTVDHIVKEAIAQGADLSSFPQFIADSTLMDPSFLNNMQSIVNEWFKSIQTITKLQEREVSSETALDEVNFWVSMESALTSLQSQLNGLEVQLTLEILKYGKRFHATAGFLSDIGISQALDLTKDYNKLMKDLPIHDLLSAQSVKKVEEAMILIVNHLKKLRLTNYPASRAVPFIESISSDIVSVLKPMMATLMSLPYDEFQLKVSELEECFDTWDRQLKEFTNLIRELVRKRGDKYMIVKLSPKTDDTKEVLRHIIDFRSSHQTFIKSVNGNDIYLSQLDYSYDAVREIHVDSFTSTHSSKSPWSLAKRVYEKRLESVEDGIISDLKISLEKTTSSNEMFSVFSNFQSLLERPRIRGAVHDYQSQLLAIIKGEIDELQSTFNNKSLDFSQLAKLRDFPSVAFNIVWGKQMEAKLDFLLSRLELILGADWSSYAEGAKIHTEAITFRKQINVMPQFERWLAKASNVTITGELLKVIKDDDVIRLVLNFSDDLEKVYKEVRAMSLQGFDIPTQLVIKARQVRKVYPHGVMLKESMSVLTADLTKLESFGSTDEFNLLLLGAKKSLYKQIFAALGTSWEDVLRSQELANSGYESSVLNHLDAVRNLQKCITGITSSINSLVVIREDIGRYLLEFQTCSYDSAVFRKIIANIQASVTKVSLMSLDNLDYFIEKMNDHVKKALVEKFVKQDLNVSTVFKHDIIVGSGIRISPSLEQSKLSTIQLLQDMVHVIFSQHSISINDEGSSKHLTLDDDNIRLIHSKYSSAFAEIQSHFEEASQFTQSWSQFQVLWDLQSDSIYKSLTIANWLDLLNEIKLLRETFDSPVSSKSFKFVEIDFTEARDLVSTKFNLWSKDLLAHFAEFLTNEIKSVSKTVTRGRKTLENTSTSSSLVSIKDIVAMLNHVTELTAISKELEHTITELRSCEVYLLKQRYRFPEDYIYVDQLESEHDTLSQILQQRRSLIEDNMTHITKSLEMECSTVERSIKELIDLWLVSKPPSDTKDPETALAIITDFEERCQSLEVYKKEVVNALLASSLSFDISGSLIIVVDELKDLKSVWVSIQSLWFKLKDLRSVKWFASDSADSQSGSTPRAVRKQLDELLSSTRNLPALIKQHRPYQEFVNLILGLINSHKFVSSLREPYVKPRHIKSLFESIGRVYPGDSVAMGDLWDLNLPLYQEQVDDVIERAVSERTIEESLELIQATWSSLTFDTFSFNGASNVSLVKNFPQLLDLSRQHIDSLQAMKNSRVFAIFERDVLSWEENLIQIHRILSSWVEVQKQWMDLSGVFQDSKSNSSGVKSLLPTESTRFQNISFEFLNILKKIYKSSFVLEIQSIPDLAVSIERISDSLTKITKALNEYLEKQRVLFPRFYFIGNEDLLEILGNTRDLTRINRHFTKMFPGVSSVGFNQADNQIEGVTSQDGDLMDFIEPVSLSKYPRLDEWMTQLEYQLKLSLSGLLGKSLSQFKQMQFQEWVKCFPVQVCLLTIQILWTETTESSILNSGSYDGQLVQIEKHMSLLVEQGTSSESINQKKKEALIIELIHHLDVVSSLKTFKVVKLSAFHWSSQQRFYHHPRSDDPLQSVSVTQSGKTFHYGFEYLGTMDRLVYTPLLNNCFISLITALDQGYGGSPFGPAGTGKTETVKALAQNLGRMSLVFNCDESFDFQAMTRLFMGICSVGGWGCFDEFNRLSKDILSAVSSQIELIQLAGGEGEVELLGKKINLVKDTGIFITLNPGYQGRAELPDNLKKLFRSFSMQKPDSEIITEVLLRARGFAPAKELSKQIVAFFKSLATDVSKQQHYDFGLRALKSTLEHAGKIKNSQHMSPSSASVSSSDLAIIVQSTNEILLPRLISTDIATFHEIQSDSFGEISMLDEDVQLKQAIATLHRAQSTTEPSSQWLAKAIQLHKVLQTQQGVILVGESVSGKSYLWNTLFKSLSLLEKDKSHQAGQTRTEYISHIIDPKVLSKAELFGHLDPITREWYDGLFTGIIRKLNHDSVAGSAESNKVTWVVFDGDIDPVWVESLNSVLDDNKTLTLPNGERLKIPSGVRFIFEVDSLKYATPATISRCGMVWLESNLIDNADMFKFELNRFLSISESQYKQQTVAFGDVIKDMFVSVGSSAGGDEGSDLLNMLLGYSMNSLDHVMQISKLTLIRSFFAQVQSFIHRKFTEAEDSSTDSTSTSMTQDFYLRSIILCLAWSFSGSAKTDDRLKFFEKLKSIPQIASLLPLEVDNLLELDVDVSSNDWSSWSQVLESSSSDNSSTGSVINDPNALIPTIDTIIHESLLHSHIFSTNNKPLILCGPPGAGKTMTLYSALSKSSSPDVILINMNFSKETEPAMVLRALEQYCEYKRDDTAANTLVLRPKISGKKVVLFADEINLPKRDQYGTMLVIEFLRQLVEFSGFWNFPSSQSGNSSTGGDGPNANGSKQWVRIQDIQLVGACNPSIDAGRSVLSPRFLNHFTVLMIDFPGKQSMFTIYQSFNKSILKHLPNLAGFVDDLTRAMLDVYYRSKERFDHGKKREAGDEKLVTYPHYVYSPRELTRWCRGLHSAIQDSGNASSHKSNLTSLLKLWTHEALRLFSDRLVTDSEKQWTWSLLQSVLETHFPNVDLKPTLAQPILYSDWLSLNYEPVDQPTMSSFIKDRFQTFTEEILDVEFIIHEDSIQHILRIDRVLRQPQGHLILVGPSSSGKTTMTKFVAWCSGIKVVQLSITRDYSLSQFDSCLKDLLLRSGVNGEKICFILDESTILDGSFLERMNSLLANCQLQEIFSHEEYQTLLVSCKDQIGIRGLLLESEEELYDWFTAEVAANLHVVFTISDPSSDQDDSSIVSSPALFNRCVVNWMGEWSVKSTVEVATQLLQSCPVDNSDYCKPETFELQYVDNKRHSGITTYRDVVIDFCIAIHFISQNKKSPAKLIEFINLFKEVFNKKEEELKDYQMHINTGLVKLRETVLKVKKMNIELTEKEKTLMMKQQEARQVLDRILQEQSEAERRQEASMDIQEALSKQEVIIEQQRSQVMGDLALAEPAVIEAQKGVKNIKKQHLTELRSMSSPPATVQMTLESVCSLLGYKVATWRDVQQVIRKDDFITNIVNFRAETQITNELRRFMNDKYLSKPEYNFQNANRASQACGPLLQWVQAQLNFSLILEKIIPLKEHVQLLENDSLETRARLAALEDMLSELETSISDYKNEYSTIIRDVELIKQEMNQVQKKVKSSMDLVSDLTSERTRWSKSIAGFESQHRSITGNSLLSSAFVTYVGELDYKERSQFYHTCKKLLSESGIPYDANNALITGFINTHANLLSWESCGLANDELFFENVTILEHCKKVGLVIDPFGQFGGVLKTKIEKDGKKGKVTVTSFLNDSFVRTLENALRFGGNLIIEDAEYFDPIISPILNNDIQRIGHRSIITIAGKDIDFSKDFQMYLHTTTDQKSLKLSSFVKTRTTVVDFSITDSSLETQATNITLSNERPDVERQRIEMIKLEAEYKIKLRDLEMTLLETLTDETQSGDLLENEALVSTLKHLKIESREIEKKVQETSDVMLEIEKITDTYQAFAKACSLLFNIVKNLQSISGFYQFSLKSFIHVISKVLTLKRSASSSSVMSRVMQLVDGLYKEVFASYSVSLKNKDKIVFALALSLSYISEKDGEIFVEFVKALLSTFGKAGGDQAEKIRLVQRAFKLVSVDLTEEWIRDNSLESDLSVLSSANVKEFYPLIQAVISDSKDLDSCIVQLCKNVLDSSSVKGGESLFRSKYSLEDIVSSTSASTPIVMGTSPGFDPTFKVRALANSSTGSVELDVVALGSKESLDIAIKEFEKKSKFGGWLVVQNIQISTQWLEILEKSLLSNQTATFHPQFRLFLTCDTTSVNIPVSFLRSCHLLCFENNTPGLKSIIVEYFSTPVVLSSSTSDQTHLLFLLSWFQAVIQERTRLIPIGFTKNYSFNESDFNTVAKFILQSDSSSSTIDLLQTLKFFIVEIAYGGKIDIESDHLIIKDLVENIFTLNSFELGFRFKNTPIELSLQDSKTHESYINWINKLPILQPPTWLDLENDAEEKVKFEGNLEIIKSSLKLFGNQR</sequence>
<dbReference type="Gene3D" id="1.10.287.2620">
    <property type="match status" value="1"/>
</dbReference>
<evidence type="ECO:0000256" key="15">
    <source>
        <dbReference type="SAM" id="Coils"/>
    </source>
</evidence>
<dbReference type="InterPro" id="IPR003593">
    <property type="entry name" value="AAA+_ATPase"/>
</dbReference>
<dbReference type="GO" id="GO:0008569">
    <property type="term" value="F:minus-end-directed microtubule motor activity"/>
    <property type="evidence" value="ECO:0007669"/>
    <property type="project" value="InterPro"/>
</dbReference>
<dbReference type="GO" id="GO:0005816">
    <property type="term" value="C:spindle pole body"/>
    <property type="evidence" value="ECO:0007669"/>
    <property type="project" value="UniProtKB-ARBA"/>
</dbReference>
<evidence type="ECO:0000256" key="1">
    <source>
        <dbReference type="ARBA" id="ARBA00004245"/>
    </source>
</evidence>
<dbReference type="OrthoDB" id="447173at2759"/>
<dbReference type="InterPro" id="IPR024317">
    <property type="entry name" value="Dynein_heavy_chain_D4_dom"/>
</dbReference>
<keyword evidence="9" id="KW-0067">ATP-binding</keyword>
<dbReference type="Pfam" id="PF12780">
    <property type="entry name" value="AAA_8"/>
    <property type="match status" value="1"/>
</dbReference>
<dbReference type="GO" id="GO:0005524">
    <property type="term" value="F:ATP binding"/>
    <property type="evidence" value="ECO:0007669"/>
    <property type="project" value="UniProtKB-KW"/>
</dbReference>
<feature type="domain" description="AAA+ ATPase" evidence="16">
    <location>
        <begin position="1816"/>
        <end position="1951"/>
    </location>
</feature>
<evidence type="ECO:0000256" key="12">
    <source>
        <dbReference type="ARBA" id="ARBA00023175"/>
    </source>
</evidence>
<dbReference type="InterPro" id="IPR024743">
    <property type="entry name" value="Dynein_HC_stalk"/>
</dbReference>
<dbReference type="InterPro" id="IPR042222">
    <property type="entry name" value="Dynein_2_N"/>
</dbReference>
<dbReference type="InterPro" id="IPR027417">
    <property type="entry name" value="P-loop_NTPase"/>
</dbReference>
<dbReference type="Pfam" id="PF12775">
    <property type="entry name" value="AAA_7"/>
    <property type="match status" value="1"/>
</dbReference>
<dbReference type="GO" id="GO:0000070">
    <property type="term" value="P:mitotic sister chromatid segregation"/>
    <property type="evidence" value="ECO:0007669"/>
    <property type="project" value="UniProtKB-ARBA"/>
</dbReference>
<name>A0A9P8PZI9_WICPI</name>
<dbReference type="Pfam" id="PF12777">
    <property type="entry name" value="MT"/>
    <property type="match status" value="1"/>
</dbReference>
<keyword evidence="12" id="KW-0505">Motor protein</keyword>
<dbReference type="InterPro" id="IPR054354">
    <property type="entry name" value="DYNC2H1-like_lid"/>
</dbReference>
<dbReference type="InterPro" id="IPR041658">
    <property type="entry name" value="AAA_lid_11"/>
</dbReference>
<organism evidence="17 18">
    <name type="scientific">Wickerhamomyces pijperi</name>
    <name type="common">Yeast</name>
    <name type="synonym">Pichia pijperi</name>
    <dbReference type="NCBI Taxonomy" id="599730"/>
    <lineage>
        <taxon>Eukaryota</taxon>
        <taxon>Fungi</taxon>
        <taxon>Dikarya</taxon>
        <taxon>Ascomycota</taxon>
        <taxon>Saccharomycotina</taxon>
        <taxon>Saccharomycetes</taxon>
        <taxon>Phaffomycetales</taxon>
        <taxon>Wickerhamomycetaceae</taxon>
        <taxon>Wickerhamomyces</taxon>
    </lineage>
</organism>
<evidence type="ECO:0000256" key="13">
    <source>
        <dbReference type="ARBA" id="ARBA00023212"/>
    </source>
</evidence>
<dbReference type="SMART" id="SM00382">
    <property type="entry name" value="AAA"/>
    <property type="match status" value="3"/>
</dbReference>
<feature type="domain" description="AAA+ ATPase" evidence="16">
    <location>
        <begin position="2865"/>
        <end position="3032"/>
    </location>
</feature>
<evidence type="ECO:0000256" key="4">
    <source>
        <dbReference type="ARBA" id="ARBA00022197"/>
    </source>
</evidence>
<keyword evidence="6" id="KW-0493">Microtubule</keyword>
<dbReference type="PANTHER" id="PTHR45703:SF36">
    <property type="entry name" value="DYNEIN HEAVY CHAIN, CYTOPLASMIC"/>
    <property type="match status" value="1"/>
</dbReference>
<dbReference type="Proteomes" id="UP000774326">
    <property type="component" value="Unassembled WGS sequence"/>
</dbReference>
<dbReference type="GO" id="GO:1902850">
    <property type="term" value="P:microtubule cytoskeleton organization involved in mitosis"/>
    <property type="evidence" value="ECO:0007669"/>
    <property type="project" value="UniProtKB-ARBA"/>
</dbReference>
<evidence type="ECO:0000256" key="3">
    <source>
        <dbReference type="ARBA" id="ARBA00011655"/>
    </source>
</evidence>
<evidence type="ECO:0000256" key="10">
    <source>
        <dbReference type="ARBA" id="ARBA00023017"/>
    </source>
</evidence>
<keyword evidence="13" id="KW-0206">Cytoskeleton</keyword>
<dbReference type="InterPro" id="IPR013602">
    <property type="entry name" value="Dynein_heavy_linker"/>
</dbReference>
<dbReference type="Gene3D" id="1.10.8.710">
    <property type="match status" value="1"/>
</dbReference>
<dbReference type="InterPro" id="IPR026983">
    <property type="entry name" value="DHC"/>
</dbReference>
<dbReference type="Pfam" id="PF03028">
    <property type="entry name" value="Dynein_heavy"/>
    <property type="match status" value="1"/>
</dbReference>
<evidence type="ECO:0000256" key="2">
    <source>
        <dbReference type="ARBA" id="ARBA00008887"/>
    </source>
</evidence>
<dbReference type="InterPro" id="IPR035699">
    <property type="entry name" value="AAA_6"/>
</dbReference>
<reference evidence="17" key="2">
    <citation type="submission" date="2021-01" db="EMBL/GenBank/DDBJ databases">
        <authorList>
            <person name="Schikora-Tamarit M.A."/>
        </authorList>
    </citation>
    <scope>NUCLEOTIDE SEQUENCE</scope>
    <source>
        <strain evidence="17">CBS2887</strain>
    </source>
</reference>
<keyword evidence="10" id="KW-0243">Dynein</keyword>
<dbReference type="InterPro" id="IPR004273">
    <property type="entry name" value="Dynein_heavy_D6_P-loop"/>
</dbReference>
<dbReference type="Gene3D" id="3.40.50.300">
    <property type="entry name" value="P-loop containing nucleotide triphosphate hydrolases"/>
    <property type="match status" value="5"/>
</dbReference>
<dbReference type="InterPro" id="IPR042228">
    <property type="entry name" value="Dynein_linker_3"/>
</dbReference>
<comment type="caution">
    <text evidence="17">The sequence shown here is derived from an EMBL/GenBank/DDBJ whole genome shotgun (WGS) entry which is preliminary data.</text>
</comment>
<dbReference type="Gene3D" id="1.10.8.720">
    <property type="entry name" value="Region D6 of dynein motor"/>
    <property type="match status" value="1"/>
</dbReference>
<accession>A0A9P8PZI9</accession>
<dbReference type="FunFam" id="3.20.180.20:FF:000002">
    <property type="entry name" value="Cytoplasmic dynein heavy chain 1"/>
    <property type="match status" value="1"/>
</dbReference>
<dbReference type="InterPro" id="IPR035706">
    <property type="entry name" value="AAA_9"/>
</dbReference>
<keyword evidence="7" id="KW-0677">Repeat</keyword>
<dbReference type="Gene3D" id="1.20.920.30">
    <property type="match status" value="1"/>
</dbReference>
<reference evidence="17" key="1">
    <citation type="journal article" date="2021" name="Open Biol.">
        <title>Shared evolutionary footprints suggest mitochondrial oxidative damage underlies multiple complex I losses in fungi.</title>
        <authorList>
            <person name="Schikora-Tamarit M.A."/>
            <person name="Marcet-Houben M."/>
            <person name="Nosek J."/>
            <person name="Gabaldon T."/>
        </authorList>
    </citation>
    <scope>NUCLEOTIDE SEQUENCE</scope>
    <source>
        <strain evidence="17">CBS2887</strain>
    </source>
</reference>
<dbReference type="InterPro" id="IPR043157">
    <property type="entry name" value="Dynein_AAA1S"/>
</dbReference>
<evidence type="ECO:0000256" key="6">
    <source>
        <dbReference type="ARBA" id="ARBA00022701"/>
    </source>
</evidence>
<evidence type="ECO:0000256" key="11">
    <source>
        <dbReference type="ARBA" id="ARBA00023054"/>
    </source>
</evidence>
<dbReference type="PANTHER" id="PTHR45703">
    <property type="entry name" value="DYNEIN HEAVY CHAIN"/>
    <property type="match status" value="1"/>
</dbReference>
<dbReference type="FunFam" id="1.20.920.20:FF:000002">
    <property type="entry name" value="Cytoplasmic dynein 1 heavy chain"/>
    <property type="match status" value="1"/>
</dbReference>
<evidence type="ECO:0000256" key="9">
    <source>
        <dbReference type="ARBA" id="ARBA00022840"/>
    </source>
</evidence>
<evidence type="ECO:0000256" key="5">
    <source>
        <dbReference type="ARBA" id="ARBA00022490"/>
    </source>
</evidence>
<dbReference type="Pfam" id="PF08385">
    <property type="entry name" value="DHC_N1"/>
    <property type="match status" value="1"/>
</dbReference>
<feature type="domain" description="AAA+ ATPase" evidence="16">
    <location>
        <begin position="2484"/>
        <end position="2657"/>
    </location>
</feature>
<dbReference type="InterPro" id="IPR041466">
    <property type="entry name" value="Dynein_AAA5_ext"/>
</dbReference>
<evidence type="ECO:0000259" key="16">
    <source>
        <dbReference type="SMART" id="SM00382"/>
    </source>
</evidence>
<dbReference type="Gene3D" id="1.10.8.1220">
    <property type="match status" value="1"/>
</dbReference>
<dbReference type="FunFam" id="3.40.50.300:FF:000996">
    <property type="entry name" value="Cytoplasmic dynein heavy chain"/>
    <property type="match status" value="1"/>
</dbReference>
<dbReference type="Pfam" id="PF18198">
    <property type="entry name" value="AAA_lid_11"/>
    <property type="match status" value="1"/>
</dbReference>
<feature type="coiled-coil region" evidence="15">
    <location>
        <begin position="3142"/>
        <end position="3180"/>
    </location>
</feature>
<dbReference type="Gene3D" id="6.10.140.1060">
    <property type="match status" value="1"/>
</dbReference>
<dbReference type="Pfam" id="PF08393">
    <property type="entry name" value="DHC_N2"/>
    <property type="match status" value="1"/>
</dbReference>
<dbReference type="CDD" id="cd00009">
    <property type="entry name" value="AAA"/>
    <property type="match status" value="2"/>
</dbReference>
<dbReference type="GO" id="GO:0045505">
    <property type="term" value="F:dynein intermediate chain binding"/>
    <property type="evidence" value="ECO:0007669"/>
    <property type="project" value="InterPro"/>
</dbReference>
<gene>
    <name evidence="17" type="ORF">WICPIJ_007804</name>
</gene>
<dbReference type="Gene3D" id="3.20.180.20">
    <property type="entry name" value="Dynein heavy chain, N-terminal domain 2"/>
    <property type="match status" value="1"/>
</dbReference>
<evidence type="ECO:0000256" key="14">
    <source>
        <dbReference type="ARBA" id="ARBA00033439"/>
    </source>
</evidence>
<dbReference type="GO" id="GO:0000235">
    <property type="term" value="C:astral microtubule"/>
    <property type="evidence" value="ECO:0007669"/>
    <property type="project" value="UniProtKB-ARBA"/>
</dbReference>
<dbReference type="GO" id="GO:0005868">
    <property type="term" value="C:cytoplasmic dynein complex"/>
    <property type="evidence" value="ECO:0007669"/>
    <property type="project" value="UniProtKB-ARBA"/>
</dbReference>
<comment type="subunit">
    <text evidence="3">Consists of at least two heavy chains and a number of intermediate and light chains.</text>
</comment>
<dbReference type="InterPro" id="IPR042219">
    <property type="entry name" value="AAA_lid_11_sf"/>
</dbReference>
<proteinExistence type="inferred from homology"/>
<dbReference type="Gene3D" id="1.20.140.100">
    <property type="entry name" value="Dynein heavy chain, N-terminal domain 2"/>
    <property type="match status" value="1"/>
</dbReference>
<evidence type="ECO:0000256" key="7">
    <source>
        <dbReference type="ARBA" id="ARBA00022737"/>
    </source>
</evidence>
<dbReference type="GO" id="GO:0030473">
    <property type="term" value="P:nuclear migration along microtubule"/>
    <property type="evidence" value="ECO:0007669"/>
    <property type="project" value="UniProtKB-ARBA"/>
</dbReference>